<dbReference type="PANTHER" id="PTHR34883">
    <property type="entry name" value="SERINE-RICH PROTEIN, PUTATIVE-RELATED-RELATED"/>
    <property type="match status" value="1"/>
</dbReference>
<gene>
    <name evidence="2" type="ORF">NKR19_g565</name>
</gene>
<evidence type="ECO:0000313" key="2">
    <source>
        <dbReference type="EMBL" id="KAJ9165200.1"/>
    </source>
</evidence>
<dbReference type="Proteomes" id="UP001174691">
    <property type="component" value="Unassembled WGS sequence"/>
</dbReference>
<proteinExistence type="predicted"/>
<keyword evidence="3" id="KW-1185">Reference proteome</keyword>
<evidence type="ECO:0000313" key="3">
    <source>
        <dbReference type="Proteomes" id="UP001174691"/>
    </source>
</evidence>
<reference evidence="2" key="1">
    <citation type="submission" date="2022-07" db="EMBL/GenBank/DDBJ databases">
        <title>Fungi with potential for degradation of polypropylene.</title>
        <authorList>
            <person name="Gostincar C."/>
        </authorList>
    </citation>
    <scope>NUCLEOTIDE SEQUENCE</scope>
    <source>
        <strain evidence="2">EXF-13287</strain>
    </source>
</reference>
<protein>
    <submittedName>
        <fullName evidence="2">Serine-threonine rich protein</fullName>
    </submittedName>
</protein>
<dbReference type="Gene3D" id="2.60.40.420">
    <property type="entry name" value="Cupredoxins - blue copper proteins"/>
    <property type="match status" value="1"/>
</dbReference>
<sequence length="390" mass="37436">MKVSAALSLCIAPLALAKAVHNVYPAHARRSQRLEAREQQQQKRETRVSVTSGVSANSVSGLSAAELQLLGLSGVGISENARTEVIVIWVNPGSNAATTVVNNPVTTTVTVQAGGGAAAATSAAANAGGEAAASSATVATGATSVVAGTGATHPVTVGGTAAGLAFNPPKISAAIGDMVIFTFLSNNHTVTQSAFATPCEPLAGGMDSGFQPNPNNTVNPPPQVAMQVMVDTPLWFFCKQNGHCGKGMTFSINPTAEKTQELFQSMAIAQNGTGAGSAITGNGGAAAAAPAAPAGSSAAAAAPAASATVAAGEGAAAATSSVAVGGEATATGAALGAIPTGFAVGQGSTDGTGACVCAVACNAAPFPAVAQGAGAFGGQPGAIPATMIGA</sequence>
<organism evidence="2 3">
    <name type="scientific">Coniochaeta hoffmannii</name>
    <dbReference type="NCBI Taxonomy" id="91930"/>
    <lineage>
        <taxon>Eukaryota</taxon>
        <taxon>Fungi</taxon>
        <taxon>Dikarya</taxon>
        <taxon>Ascomycota</taxon>
        <taxon>Pezizomycotina</taxon>
        <taxon>Sordariomycetes</taxon>
        <taxon>Sordariomycetidae</taxon>
        <taxon>Coniochaetales</taxon>
        <taxon>Coniochaetaceae</taxon>
        <taxon>Coniochaeta</taxon>
    </lineage>
</organism>
<dbReference type="EMBL" id="JANBVN010000005">
    <property type="protein sequence ID" value="KAJ9165200.1"/>
    <property type="molecule type" value="Genomic_DNA"/>
</dbReference>
<feature type="chain" id="PRO_5041295075" evidence="1">
    <location>
        <begin position="18"/>
        <end position="390"/>
    </location>
</feature>
<evidence type="ECO:0000256" key="1">
    <source>
        <dbReference type="SAM" id="SignalP"/>
    </source>
</evidence>
<keyword evidence="1" id="KW-0732">Signal</keyword>
<dbReference type="PANTHER" id="PTHR34883:SF4">
    <property type="entry name" value="CUPREDOXIN"/>
    <property type="match status" value="1"/>
</dbReference>
<feature type="signal peptide" evidence="1">
    <location>
        <begin position="1"/>
        <end position="17"/>
    </location>
</feature>
<dbReference type="AlphaFoldDB" id="A0AA38W416"/>
<dbReference type="InterPro" id="IPR008972">
    <property type="entry name" value="Cupredoxin"/>
</dbReference>
<accession>A0AA38W416</accession>
<name>A0AA38W416_9PEZI</name>
<comment type="caution">
    <text evidence="2">The sequence shown here is derived from an EMBL/GenBank/DDBJ whole genome shotgun (WGS) entry which is preliminary data.</text>
</comment>
<dbReference type="SUPFAM" id="SSF49503">
    <property type="entry name" value="Cupredoxins"/>
    <property type="match status" value="1"/>
</dbReference>
<dbReference type="InterPro" id="IPR052953">
    <property type="entry name" value="Ser-rich/MCO-related"/>
</dbReference>
<dbReference type="CDD" id="cd00920">
    <property type="entry name" value="Cupredoxin"/>
    <property type="match status" value="1"/>
</dbReference>